<protein>
    <recommendedName>
        <fullName evidence="2">receptor protein-tyrosine kinase</fullName>
        <ecNumber evidence="2">2.7.10.1</ecNumber>
    </recommendedName>
</protein>
<dbReference type="InterPro" id="IPR009030">
    <property type="entry name" value="Growth_fac_rcpt_cys_sf"/>
</dbReference>
<dbReference type="Proteomes" id="UP000274504">
    <property type="component" value="Unassembled WGS sequence"/>
</dbReference>
<evidence type="ECO:0000256" key="15">
    <source>
        <dbReference type="SAM" id="MobiDB-lite"/>
    </source>
</evidence>
<comment type="subcellular location">
    <subcellularLocation>
        <location evidence="1">Membrane</location>
        <topology evidence="1">Single-pass type I membrane protein</topology>
    </subcellularLocation>
</comment>
<dbReference type="InterPro" id="IPR006212">
    <property type="entry name" value="Furin_repeat"/>
</dbReference>
<dbReference type="InterPro" id="IPR000494">
    <property type="entry name" value="Rcpt_L-dom"/>
</dbReference>
<feature type="domain" description="Furin-like cysteine-rich" evidence="17">
    <location>
        <begin position="187"/>
        <end position="311"/>
    </location>
</feature>
<keyword evidence="9 16" id="KW-1133">Transmembrane helix</keyword>
<evidence type="ECO:0000256" key="13">
    <source>
        <dbReference type="ARBA" id="ARBA00023180"/>
    </source>
</evidence>
<dbReference type="OrthoDB" id="6219513at2759"/>
<feature type="domain" description="Receptor L-domain" evidence="18">
    <location>
        <begin position="327"/>
        <end position="400"/>
    </location>
</feature>
<dbReference type="InterPro" id="IPR006211">
    <property type="entry name" value="Furin-like_Cys-rich_dom"/>
</dbReference>
<feature type="region of interest" description="Disordered" evidence="15">
    <location>
        <begin position="1092"/>
        <end position="1152"/>
    </location>
</feature>
<keyword evidence="3" id="KW-0597">Phosphoprotein</keyword>
<evidence type="ECO:0000256" key="16">
    <source>
        <dbReference type="SAM" id="Phobius"/>
    </source>
</evidence>
<evidence type="ECO:0000256" key="3">
    <source>
        <dbReference type="ARBA" id="ARBA00022553"/>
    </source>
</evidence>
<dbReference type="Pfam" id="PF01030">
    <property type="entry name" value="Recep_L_domain"/>
    <property type="match status" value="2"/>
</dbReference>
<dbReference type="SUPFAM" id="SSF52058">
    <property type="entry name" value="L domain-like"/>
    <property type="match status" value="2"/>
</dbReference>
<dbReference type="CDD" id="cd00064">
    <property type="entry name" value="FU"/>
    <property type="match status" value="3"/>
</dbReference>
<evidence type="ECO:0000256" key="11">
    <source>
        <dbReference type="ARBA" id="ARBA00023137"/>
    </source>
</evidence>
<evidence type="ECO:0000259" key="17">
    <source>
        <dbReference type="Pfam" id="PF00757"/>
    </source>
</evidence>
<keyword evidence="5 16" id="KW-0812">Transmembrane</keyword>
<evidence type="ECO:0000256" key="1">
    <source>
        <dbReference type="ARBA" id="ARBA00004479"/>
    </source>
</evidence>
<keyword evidence="4" id="KW-0808">Transferase</keyword>
<name>A0A158QCA5_HYMDI</name>
<feature type="domain" description="Receptor L-domain" evidence="18">
    <location>
        <begin position="23"/>
        <end position="134"/>
    </location>
</feature>
<evidence type="ECO:0000256" key="2">
    <source>
        <dbReference type="ARBA" id="ARBA00011902"/>
    </source>
</evidence>
<keyword evidence="13" id="KW-0325">Glycoprotein</keyword>
<comment type="catalytic activity">
    <reaction evidence="14">
        <text>L-tyrosyl-[protein] + ATP = O-phospho-L-tyrosyl-[protein] + ADP + H(+)</text>
        <dbReference type="Rhea" id="RHEA:10596"/>
        <dbReference type="Rhea" id="RHEA-COMP:10136"/>
        <dbReference type="Rhea" id="RHEA-COMP:20101"/>
        <dbReference type="ChEBI" id="CHEBI:15378"/>
        <dbReference type="ChEBI" id="CHEBI:30616"/>
        <dbReference type="ChEBI" id="CHEBI:46858"/>
        <dbReference type="ChEBI" id="CHEBI:61978"/>
        <dbReference type="ChEBI" id="CHEBI:456216"/>
        <dbReference type="EC" id="2.7.10.1"/>
    </reaction>
</comment>
<dbReference type="EC" id="2.7.10.1" evidence="2"/>
<dbReference type="EMBL" id="UYSG01000203">
    <property type="protein sequence ID" value="VDL18645.1"/>
    <property type="molecule type" value="Genomic_DNA"/>
</dbReference>
<dbReference type="GO" id="GO:0016020">
    <property type="term" value="C:membrane"/>
    <property type="evidence" value="ECO:0007669"/>
    <property type="project" value="UniProtKB-SubCell"/>
</dbReference>
<dbReference type="WBParaSite" id="HDID_0000118301-mRNA-1">
    <property type="protein sequence ID" value="HDID_0000118301-mRNA-1"/>
    <property type="gene ID" value="HDID_0000118301"/>
</dbReference>
<dbReference type="SMART" id="SM00261">
    <property type="entry name" value="FU"/>
    <property type="match status" value="6"/>
</dbReference>
<dbReference type="GO" id="GO:0005524">
    <property type="term" value="F:ATP binding"/>
    <property type="evidence" value="ECO:0007669"/>
    <property type="project" value="UniProtKB-KW"/>
</dbReference>
<keyword evidence="6" id="KW-0547">Nucleotide-binding</keyword>
<dbReference type="STRING" id="6216.A0A158QCA5"/>
<evidence type="ECO:0000256" key="8">
    <source>
        <dbReference type="ARBA" id="ARBA00022840"/>
    </source>
</evidence>
<dbReference type="Pfam" id="PF00757">
    <property type="entry name" value="Furin-like"/>
    <property type="match status" value="1"/>
</dbReference>
<sequence length="1265" mass="139509">MNEISGFPIDGSYEYIKRLFSSHCTHIIGNLILYGLHPSTDGTEPDLDFLKSIEEISGFLIIMNSSIREIPLSSLKVIRGQGVGYKIHDDLPPAALLIRHNYDSNRILHRINFNQLRAIENGDVYMFDNPSGCNLIGGLVFKNLFTNPAEQRFHNSLDMDLPIVDSSLNETCQSTNSGALVESSRGRCKKHNCDWCFQTSHLGSESEEHCCHPSCLGGCNGLTESDCFACKNFYDGEKCLESCPKPATIQHYRLALNVHFKYEFNGFCVDECPETLMAEGSRCVSECTPGLYYASGQFCIPCGENCSKICYTGGSSLDATTLASLANCTTLSGNLIISEESYGYGHRKNLPIKSSEELWALHSLQEVTGFVHLDLRRHPTPLKNLTFLENLRKIGGANAMGIREGNFEIHLHNLSTAAECRAKGAYCHPTCNPEFGCWGPRREDCIRCHSHSIEDTICVNSCTELPGYYEAPREDMSAGLAITSPNNPMTRRLQLARLAAGHIMDGTDKEKSTNSKASITCTRCHPECAQTCTGPGPDRCVGPCKHASFGDECVAECPYHTFLDVRKGVCIPCNPKCHQRAVIRKPVCSGTGNYPGSGGCNKCEMFLEFISFDGLLKEHSARTQHGALLCMRGACPKGTFRTIEPVDSASRFGPFVEEGVHAVPVCRSCHSLCRTCNGYSVLRATNTTPGCLDCQGFWFKDTCVKECPEDLTFQISLTHPPEVHIAYHFRQSLDGRGLFLPSNLPSPIRGSDKFPRPQLWSRHINGNCLLCHPECRGGCWGPTSAQCRRCVHYRVWDSGALDRKNELWNPPNDPTVTYMLNKDAFSPSAYGYPKSDREQKILESSMHFTCEVACPAEMPFTIFDPLTGDLTCHTSASLNSNSVFVERQRSESTAISRNLGTGLVVPLAVVFIISVICITLTCLFKQRQKRQLKNSFITKPSTSRFVRVFDKVLRLHDEPKNGQSYRMVSYTAGQTSGTLAAENNGYLGNSDARGASLYADSNRITWSSSEGSACQFCRDSSADGVKSPQLTLIYRNSHSYNPVSWRENPEERISFADILQLLRSKADTPEYFLHSRPTSSLISTNTRITRLSGAYSESSARRDRDSGPSPPGGLTNTPSFGSSFQSNAVRQRSGSHRSSDGLPPRAPMNHTIIPRVMRSQSHRPTQYDLELESLPTTIEYTTASNDSVLEDDDGGICNVGNDMATSEEVTLALSTPNNENTQPNAGSGGYVWPLPMTDHTDSQNGGVGGEYVGPLFRNFIGNTND</sequence>
<dbReference type="Gene3D" id="3.80.20.20">
    <property type="entry name" value="Receptor L-domain"/>
    <property type="match status" value="2"/>
</dbReference>
<feature type="compositionally biased region" description="Polar residues" evidence="15">
    <location>
        <begin position="1114"/>
        <end position="1132"/>
    </location>
</feature>
<dbReference type="GO" id="GO:0004714">
    <property type="term" value="F:transmembrane receptor protein tyrosine kinase activity"/>
    <property type="evidence" value="ECO:0007669"/>
    <property type="project" value="UniProtKB-EC"/>
</dbReference>
<dbReference type="Gene3D" id="2.10.220.10">
    <property type="entry name" value="Hormone Receptor, Insulin-like Growth Factor Receptor 1, Chain A, domain 2"/>
    <property type="match status" value="4"/>
</dbReference>
<evidence type="ECO:0000256" key="6">
    <source>
        <dbReference type="ARBA" id="ARBA00022741"/>
    </source>
</evidence>
<evidence type="ECO:0000256" key="4">
    <source>
        <dbReference type="ARBA" id="ARBA00022679"/>
    </source>
</evidence>
<reference evidence="19 20" key="2">
    <citation type="submission" date="2018-11" db="EMBL/GenBank/DDBJ databases">
        <authorList>
            <consortium name="Pathogen Informatics"/>
        </authorList>
    </citation>
    <scope>NUCLEOTIDE SEQUENCE [LARGE SCALE GENOMIC DNA]</scope>
</reference>
<dbReference type="SUPFAM" id="SSF57184">
    <property type="entry name" value="Growth factor receptor domain"/>
    <property type="match status" value="3"/>
</dbReference>
<evidence type="ECO:0000259" key="18">
    <source>
        <dbReference type="Pfam" id="PF01030"/>
    </source>
</evidence>
<dbReference type="AlphaFoldDB" id="A0A158QCA5"/>
<dbReference type="InterPro" id="IPR036941">
    <property type="entry name" value="Rcpt_L-dom_sf"/>
</dbReference>
<evidence type="ECO:0000256" key="7">
    <source>
        <dbReference type="ARBA" id="ARBA00022777"/>
    </source>
</evidence>
<evidence type="ECO:0000256" key="12">
    <source>
        <dbReference type="ARBA" id="ARBA00023170"/>
    </source>
</evidence>
<keyword evidence="11" id="KW-0829">Tyrosine-protein kinase</keyword>
<evidence type="ECO:0000256" key="5">
    <source>
        <dbReference type="ARBA" id="ARBA00022692"/>
    </source>
</evidence>
<evidence type="ECO:0000313" key="19">
    <source>
        <dbReference type="EMBL" id="VDL18645.1"/>
    </source>
</evidence>
<reference evidence="21" key="1">
    <citation type="submission" date="2016-04" db="UniProtKB">
        <authorList>
            <consortium name="WormBaseParasite"/>
        </authorList>
    </citation>
    <scope>IDENTIFICATION</scope>
</reference>
<feature type="transmembrane region" description="Helical" evidence="16">
    <location>
        <begin position="903"/>
        <end position="924"/>
    </location>
</feature>
<accession>A0A158QCA5</accession>
<keyword evidence="7" id="KW-0418">Kinase</keyword>
<evidence type="ECO:0000256" key="10">
    <source>
        <dbReference type="ARBA" id="ARBA00023136"/>
    </source>
</evidence>
<evidence type="ECO:0000256" key="9">
    <source>
        <dbReference type="ARBA" id="ARBA00022989"/>
    </source>
</evidence>
<organism evidence="21">
    <name type="scientific">Hymenolepis diminuta</name>
    <name type="common">Rat tapeworm</name>
    <dbReference type="NCBI Taxonomy" id="6216"/>
    <lineage>
        <taxon>Eukaryota</taxon>
        <taxon>Metazoa</taxon>
        <taxon>Spiralia</taxon>
        <taxon>Lophotrochozoa</taxon>
        <taxon>Platyhelminthes</taxon>
        <taxon>Cestoda</taxon>
        <taxon>Eucestoda</taxon>
        <taxon>Cyclophyllidea</taxon>
        <taxon>Hymenolepididae</taxon>
        <taxon>Hymenolepis</taxon>
    </lineage>
</organism>
<evidence type="ECO:0000313" key="20">
    <source>
        <dbReference type="Proteomes" id="UP000274504"/>
    </source>
</evidence>
<keyword evidence="10 16" id="KW-0472">Membrane</keyword>
<evidence type="ECO:0000256" key="14">
    <source>
        <dbReference type="ARBA" id="ARBA00051243"/>
    </source>
</evidence>
<proteinExistence type="predicted"/>
<keyword evidence="12" id="KW-0675">Receptor</keyword>
<evidence type="ECO:0000313" key="21">
    <source>
        <dbReference type="WBParaSite" id="HDID_0000118301-mRNA-1"/>
    </source>
</evidence>
<gene>
    <name evidence="19" type="ORF">HDID_LOCUS1184</name>
</gene>
<keyword evidence="8" id="KW-0067">ATP-binding</keyword>